<dbReference type="EMBL" id="LR134521">
    <property type="protein sequence ID" value="VEJ30249.1"/>
    <property type="molecule type" value="Genomic_DNA"/>
</dbReference>
<dbReference type="STRING" id="762948.HMPREF0733_10469"/>
<evidence type="ECO:0000313" key="1">
    <source>
        <dbReference type="EMBL" id="VEJ30249.1"/>
    </source>
</evidence>
<proteinExistence type="predicted"/>
<dbReference type="AlphaFoldDB" id="A0A3S4Y4I9"/>
<evidence type="ECO:0000313" key="2">
    <source>
        <dbReference type="Proteomes" id="UP000270988"/>
    </source>
</evidence>
<name>A0A3S4Y4I9_9MICC</name>
<accession>A0A3S4Y4I9</accession>
<protein>
    <submittedName>
        <fullName evidence="1">Uncharacterized protein</fullName>
    </submittedName>
</protein>
<sequence length="114" mass="12459">MEFALNPAAVTQTETNVKVQNWLIQPIAVETVAKVLVQTAAESPRNRQIAGPEQIRLPELTQTYLHAIGDRRKVSVVDPVLDALAEGVLLAPKNAELLGPMVAQWAEEQTPANR</sequence>
<organism evidence="1 2">
    <name type="scientific">Rothia dentocariosa</name>
    <dbReference type="NCBI Taxonomy" id="2047"/>
    <lineage>
        <taxon>Bacteria</taxon>
        <taxon>Bacillati</taxon>
        <taxon>Actinomycetota</taxon>
        <taxon>Actinomycetes</taxon>
        <taxon>Micrococcales</taxon>
        <taxon>Micrococcaceae</taxon>
        <taxon>Rothia</taxon>
    </lineage>
</organism>
<reference evidence="1 2" key="1">
    <citation type="submission" date="2018-12" db="EMBL/GenBank/DDBJ databases">
        <authorList>
            <consortium name="Pathogen Informatics"/>
        </authorList>
    </citation>
    <scope>NUCLEOTIDE SEQUENCE [LARGE SCALE GENOMIC DNA]</scope>
    <source>
        <strain evidence="1 2">NCTC10918</strain>
    </source>
</reference>
<gene>
    <name evidence="1" type="ORF">NCTC10918_01526</name>
</gene>
<dbReference type="Proteomes" id="UP000270988">
    <property type="component" value="Chromosome"/>
</dbReference>